<gene>
    <name evidence="3" type="ORF">HHM13_05480</name>
    <name evidence="2" type="ORF">HHM24_00550</name>
</gene>
<keyword evidence="1" id="KW-1133">Transmembrane helix</keyword>
<dbReference type="NCBIfam" id="NF041002">
    <property type="entry name" value="pilin_ComGF"/>
    <property type="match status" value="1"/>
</dbReference>
<dbReference type="AlphaFoldDB" id="A0A7X9ZG12"/>
<sequence length="163" mass="19462">MKYNYIKRKYVEKIETLTLKHVFHLKIKAFTFVEILFALSVTLLCLSLTPNIINLTSYYLHLAKNNDDLDFEFFCRDILKDVQTSKYSPSKDNDSTIKIRKKDEEIRYIYNNKKIYKNINQRGNITLLNNVVSFKIIKTNNNILKIKIKQGDTNYYKEKNLYL</sequence>
<evidence type="ECO:0000313" key="3">
    <source>
        <dbReference type="EMBL" id="NMK97543.1"/>
    </source>
</evidence>
<evidence type="ECO:0000256" key="1">
    <source>
        <dbReference type="SAM" id="Phobius"/>
    </source>
</evidence>
<organism evidence="3 5">
    <name type="scientific">Staphylococcus capitis</name>
    <dbReference type="NCBI Taxonomy" id="29388"/>
    <lineage>
        <taxon>Bacteria</taxon>
        <taxon>Bacillati</taxon>
        <taxon>Bacillota</taxon>
        <taxon>Bacilli</taxon>
        <taxon>Bacillales</taxon>
        <taxon>Staphylococcaceae</taxon>
        <taxon>Staphylococcus</taxon>
    </lineage>
</organism>
<evidence type="ECO:0000313" key="2">
    <source>
        <dbReference type="EMBL" id="NMK53238.1"/>
    </source>
</evidence>
<dbReference type="RefSeq" id="WP_037560565.1">
    <property type="nucleotide sequence ID" value="NZ_CBCPJN010000001.1"/>
</dbReference>
<reference evidence="4 5" key="1">
    <citation type="submission" date="2020-04" db="EMBL/GenBank/DDBJ databases">
        <title>The Epidemiology and Molecular Characteristics of Linezolid-Resistant Staphylococcus capitis in Huashan Hospital, Shanghai.</title>
        <authorList>
            <person name="Ding L."/>
            <person name="Li P."/>
            <person name="Yang Y."/>
            <person name="Lin D."/>
            <person name="Xu X."/>
        </authorList>
    </citation>
    <scope>NUCLEOTIDE SEQUENCE [LARGE SCALE GENOMIC DNA]</scope>
    <source>
        <strain evidence="3 5">12-86</strain>
        <strain evidence="2 4">17-84</strain>
    </source>
</reference>
<evidence type="ECO:0000313" key="4">
    <source>
        <dbReference type="Proteomes" id="UP000538955"/>
    </source>
</evidence>
<dbReference type="GeneID" id="93669436"/>
<evidence type="ECO:0000313" key="5">
    <source>
        <dbReference type="Proteomes" id="UP000550736"/>
    </source>
</evidence>
<dbReference type="EMBL" id="JABBMI010000001">
    <property type="protein sequence ID" value="NMK53238.1"/>
    <property type="molecule type" value="Genomic_DNA"/>
</dbReference>
<name>A0A7X9ZG12_STACP</name>
<accession>A0A7X9ZG12</accession>
<protein>
    <submittedName>
        <fullName evidence="3">Competence protein ComYC</fullName>
    </submittedName>
</protein>
<dbReference type="Proteomes" id="UP000538955">
    <property type="component" value="Unassembled WGS sequence"/>
</dbReference>
<dbReference type="EMBL" id="JABBLX010000012">
    <property type="protein sequence ID" value="NMK97543.1"/>
    <property type="molecule type" value="Genomic_DNA"/>
</dbReference>
<dbReference type="Proteomes" id="UP000550736">
    <property type="component" value="Unassembled WGS sequence"/>
</dbReference>
<dbReference type="InterPro" id="IPR016977">
    <property type="entry name" value="ComGF"/>
</dbReference>
<feature type="transmembrane region" description="Helical" evidence="1">
    <location>
        <begin position="29"/>
        <end position="49"/>
    </location>
</feature>
<keyword evidence="1" id="KW-0812">Transmembrane</keyword>
<keyword evidence="1" id="KW-0472">Membrane</keyword>
<proteinExistence type="predicted"/>
<keyword evidence="4" id="KW-1185">Reference proteome</keyword>
<dbReference type="Pfam" id="PF15980">
    <property type="entry name" value="ComGF"/>
    <property type="match status" value="1"/>
</dbReference>
<comment type="caution">
    <text evidence="3">The sequence shown here is derived from an EMBL/GenBank/DDBJ whole genome shotgun (WGS) entry which is preliminary data.</text>
</comment>